<keyword evidence="6" id="KW-1015">Disulfide bond</keyword>
<evidence type="ECO:0000256" key="8">
    <source>
        <dbReference type="RuleBase" id="RU004335"/>
    </source>
</evidence>
<comment type="caution">
    <text evidence="11">The sequence shown here is derived from an EMBL/GenBank/DDBJ whole genome shotgun (WGS) entry which is preliminary data.</text>
</comment>
<dbReference type="OrthoDB" id="941679at2759"/>
<dbReference type="FunFam" id="3.20.20.80:FF:000005">
    <property type="entry name" value="Glucan endo-1,3-beta-glucosidase 14"/>
    <property type="match status" value="1"/>
</dbReference>
<dbReference type="InterPro" id="IPR000490">
    <property type="entry name" value="Glyco_hydro_17"/>
</dbReference>
<dbReference type="EC" id="3.2.1.39" evidence="3"/>
<dbReference type="GO" id="GO:0042973">
    <property type="term" value="F:glucan endo-1,3-beta-D-glucosidase activity"/>
    <property type="evidence" value="ECO:0007669"/>
    <property type="project" value="UniProtKB-EC"/>
</dbReference>
<comment type="catalytic activity">
    <reaction evidence="1">
        <text>Hydrolysis of (1-&gt;3)-beta-D-glucosidic linkages in (1-&gt;3)-beta-D-glucans.</text>
        <dbReference type="EC" id="3.2.1.39"/>
    </reaction>
</comment>
<evidence type="ECO:0000256" key="5">
    <source>
        <dbReference type="ARBA" id="ARBA00022801"/>
    </source>
</evidence>
<evidence type="ECO:0000313" key="11">
    <source>
        <dbReference type="EMBL" id="KAG6433623.1"/>
    </source>
</evidence>
<evidence type="ECO:0000256" key="6">
    <source>
        <dbReference type="ARBA" id="ARBA00023157"/>
    </source>
</evidence>
<keyword evidence="4 9" id="KW-0732">Signal</keyword>
<dbReference type="EMBL" id="PNBA02000002">
    <property type="protein sequence ID" value="KAG6433623.1"/>
    <property type="molecule type" value="Genomic_DNA"/>
</dbReference>
<dbReference type="InterPro" id="IPR017853">
    <property type="entry name" value="GH"/>
</dbReference>
<reference evidence="11" key="2">
    <citation type="submission" date="2020-08" db="EMBL/GenBank/DDBJ databases">
        <title>Plant Genome Project.</title>
        <authorList>
            <person name="Zhang R.-G."/>
        </authorList>
    </citation>
    <scope>NUCLEOTIDE SEQUENCE</scope>
    <source>
        <strain evidence="11">Huo1</strain>
        <tissue evidence="11">Leaf</tissue>
    </source>
</reference>
<comment type="similarity">
    <text evidence="2 8">Belongs to the glycosyl hydrolase 17 family.</text>
</comment>
<protein>
    <recommendedName>
        <fullName evidence="3">glucan endo-1,3-beta-D-glucosidase</fullName>
        <ecNumber evidence="3">3.2.1.39</ecNumber>
    </recommendedName>
</protein>
<evidence type="ECO:0000256" key="4">
    <source>
        <dbReference type="ARBA" id="ARBA00022729"/>
    </source>
</evidence>
<evidence type="ECO:0000256" key="1">
    <source>
        <dbReference type="ARBA" id="ARBA00000382"/>
    </source>
</evidence>
<feature type="chain" id="PRO_5036481748" description="glucan endo-1,3-beta-D-glucosidase" evidence="9">
    <location>
        <begin position="20"/>
        <end position="467"/>
    </location>
</feature>
<evidence type="ECO:0000259" key="10">
    <source>
        <dbReference type="SMART" id="SM00768"/>
    </source>
</evidence>
<dbReference type="Pfam" id="PF00332">
    <property type="entry name" value="Glyco_hydro_17"/>
    <property type="match status" value="1"/>
</dbReference>
<keyword evidence="7" id="KW-0326">Glycosidase</keyword>
<dbReference type="AlphaFoldDB" id="A0A8X8YQ38"/>
<dbReference type="Gene3D" id="1.20.58.1040">
    <property type="match status" value="1"/>
</dbReference>
<proteinExistence type="inferred from homology"/>
<dbReference type="InterPro" id="IPR012946">
    <property type="entry name" value="X8"/>
</dbReference>
<sequence length="467" mass="51543">MKTTILALSLCYIVSLSSALLGSDKIGINYGRIGNNLPSPYRSIELLQSMNVRHVKLYDSDPEVLKLLSETDIHVSIMVPNDQISRIASNRSEADQWVNLNVLAHYPSTRIRFVLVGNEVFSNNDKQMWLDLVPAMRYIRKSLSELNIHNIKVGTPVAMDVLETSFPPSAGKFRSDIPAQVMRSLMKFLNGTRSFFFLDVYPFFPWSKNPTTMSLDFALLKEGNLTYTDPNSGLIYMNALDQMLDSINFAMAKLGFESIRMAISETGWPHEGDIDQPGANAYNSATYLCNLAAKMSYEPPLGTPARPGVEIPTFIFSLYDENQKPGPGTERHWGILSSSGRSIHQMDLAGSCPAGDKGEARHLAKPVNNRPYKGKIWCVLATKTMREVDLAPAVEFACLQGNATCNELAPGGACYTPVSIVSHANYAFSSYWAKYRGDGASCYFDGLAVQTIVDPSHGSCKFPSVTV</sequence>
<reference evidence="11" key="1">
    <citation type="submission" date="2018-01" db="EMBL/GenBank/DDBJ databases">
        <authorList>
            <person name="Mao J.F."/>
        </authorList>
    </citation>
    <scope>NUCLEOTIDE SEQUENCE</scope>
    <source>
        <strain evidence="11">Huo1</strain>
        <tissue evidence="11">Leaf</tissue>
    </source>
</reference>
<dbReference type="InterPro" id="IPR044965">
    <property type="entry name" value="Glyco_hydro_17_plant"/>
</dbReference>
<feature type="signal peptide" evidence="9">
    <location>
        <begin position="1"/>
        <end position="19"/>
    </location>
</feature>
<feature type="domain" description="X8" evidence="10">
    <location>
        <begin position="376"/>
        <end position="462"/>
    </location>
</feature>
<evidence type="ECO:0000256" key="3">
    <source>
        <dbReference type="ARBA" id="ARBA00012780"/>
    </source>
</evidence>
<dbReference type="Proteomes" id="UP000298416">
    <property type="component" value="Unassembled WGS sequence"/>
</dbReference>
<keyword evidence="12" id="KW-1185">Reference proteome</keyword>
<name>A0A8X8YQ38_SALSN</name>
<accession>A0A8X8YQ38</accession>
<evidence type="ECO:0000256" key="2">
    <source>
        <dbReference type="ARBA" id="ARBA00008773"/>
    </source>
</evidence>
<evidence type="ECO:0000256" key="7">
    <source>
        <dbReference type="ARBA" id="ARBA00023295"/>
    </source>
</evidence>
<organism evidence="11">
    <name type="scientific">Salvia splendens</name>
    <name type="common">Scarlet sage</name>
    <dbReference type="NCBI Taxonomy" id="180675"/>
    <lineage>
        <taxon>Eukaryota</taxon>
        <taxon>Viridiplantae</taxon>
        <taxon>Streptophyta</taxon>
        <taxon>Embryophyta</taxon>
        <taxon>Tracheophyta</taxon>
        <taxon>Spermatophyta</taxon>
        <taxon>Magnoliopsida</taxon>
        <taxon>eudicotyledons</taxon>
        <taxon>Gunneridae</taxon>
        <taxon>Pentapetalae</taxon>
        <taxon>asterids</taxon>
        <taxon>lamiids</taxon>
        <taxon>Lamiales</taxon>
        <taxon>Lamiaceae</taxon>
        <taxon>Nepetoideae</taxon>
        <taxon>Mentheae</taxon>
        <taxon>Salviinae</taxon>
        <taxon>Salvia</taxon>
        <taxon>Salvia subgen. Calosphace</taxon>
        <taxon>core Calosphace</taxon>
    </lineage>
</organism>
<dbReference type="Pfam" id="PF07983">
    <property type="entry name" value="X8"/>
    <property type="match status" value="1"/>
</dbReference>
<dbReference type="SUPFAM" id="SSF51445">
    <property type="entry name" value="(Trans)glycosidases"/>
    <property type="match status" value="1"/>
</dbReference>
<dbReference type="SMART" id="SM00768">
    <property type="entry name" value="X8"/>
    <property type="match status" value="1"/>
</dbReference>
<dbReference type="PANTHER" id="PTHR32227">
    <property type="entry name" value="GLUCAN ENDO-1,3-BETA-GLUCOSIDASE BG1-RELATED-RELATED"/>
    <property type="match status" value="1"/>
</dbReference>
<gene>
    <name evidence="11" type="ORF">SASPL_105238</name>
</gene>
<evidence type="ECO:0000256" key="9">
    <source>
        <dbReference type="SAM" id="SignalP"/>
    </source>
</evidence>
<dbReference type="Gene3D" id="3.20.20.80">
    <property type="entry name" value="Glycosidases"/>
    <property type="match status" value="1"/>
</dbReference>
<keyword evidence="5" id="KW-0378">Hydrolase</keyword>
<evidence type="ECO:0000313" key="12">
    <source>
        <dbReference type="Proteomes" id="UP000298416"/>
    </source>
</evidence>
<dbReference type="GO" id="GO:0005975">
    <property type="term" value="P:carbohydrate metabolic process"/>
    <property type="evidence" value="ECO:0007669"/>
    <property type="project" value="InterPro"/>
</dbReference>